<reference evidence="2" key="1">
    <citation type="submission" date="2014-11" db="EMBL/GenBank/DDBJ databases">
        <authorList>
            <person name="Geib S."/>
        </authorList>
    </citation>
    <scope>NUCLEOTIDE SEQUENCE</scope>
</reference>
<name>A0A0A1X8Y5_ZEUCU</name>
<protein>
    <submittedName>
        <fullName evidence="2">Adenosine deaminase CECR1-A</fullName>
    </submittedName>
</protein>
<dbReference type="GO" id="GO:0004000">
    <property type="term" value="F:adenosine deaminase activity"/>
    <property type="evidence" value="ECO:0007669"/>
    <property type="project" value="TreeGrafter"/>
</dbReference>
<evidence type="ECO:0000259" key="1">
    <source>
        <dbReference type="Pfam" id="PF08451"/>
    </source>
</evidence>
<dbReference type="InterPro" id="IPR032466">
    <property type="entry name" value="Metal_Hydrolase"/>
</dbReference>
<dbReference type="GO" id="GO:0046103">
    <property type="term" value="P:inosine biosynthetic process"/>
    <property type="evidence" value="ECO:0007669"/>
    <property type="project" value="TreeGrafter"/>
</dbReference>
<reference evidence="2" key="2">
    <citation type="journal article" date="2015" name="Gigascience">
        <title>Reconstructing a comprehensive transcriptome assembly of a white-pupal translocated strain of the pest fruit fly Bactrocera cucurbitae.</title>
        <authorList>
            <person name="Sim S.B."/>
            <person name="Calla B."/>
            <person name="Hall B."/>
            <person name="DeRego T."/>
            <person name="Geib S.M."/>
        </authorList>
    </citation>
    <scope>NUCLEOTIDE SEQUENCE</scope>
</reference>
<dbReference type="GO" id="GO:0005615">
    <property type="term" value="C:extracellular space"/>
    <property type="evidence" value="ECO:0007669"/>
    <property type="project" value="InterPro"/>
</dbReference>
<accession>A0A0A1X8Y5</accession>
<sequence length="332" mass="38692">MANLRWIRNIAVFLILANFLVFALLLDLPALQGYAQLSEHVRIYETMRANILEKESNNQLGGRVLLNAKERVVNELIMLEKKHELELGLKNISHFQVAQHFFRSFEKIGNTTLFRHLRAMPKGGVLHAHDMALCSSEYLLSLTSREHLWICVAKSEAQEYKMLRFSLLQPQSEESCEWLLLSALRQNEHNDVVDKKLLEQLTMYPLEHFVNEDAVWKRFRSIFRLVVGLLTYAPVWNDYIYNALEEFYADGVQYLEIRSVLPILYDLNGGNYTLLNTTRAMRDADLRFRASYPDWIGSRLIYAPTRKVSDARFVEYLGNALLLKVGSLNFEW</sequence>
<dbReference type="Gene3D" id="3.20.20.140">
    <property type="entry name" value="Metal-dependent hydrolases"/>
    <property type="match status" value="1"/>
</dbReference>
<dbReference type="EMBL" id="GBXI01006700">
    <property type="protein sequence ID" value="JAD07592.1"/>
    <property type="molecule type" value="Transcribed_RNA"/>
</dbReference>
<dbReference type="PANTHER" id="PTHR11409">
    <property type="entry name" value="ADENOSINE DEAMINASE"/>
    <property type="match status" value="1"/>
</dbReference>
<gene>
    <name evidence="2" type="primary">cecr1a</name>
    <name evidence="2" type="ORF">g.29568</name>
</gene>
<dbReference type="InterPro" id="IPR013659">
    <property type="entry name" value="A_deaminase_N"/>
</dbReference>
<organism evidence="2">
    <name type="scientific">Zeugodacus cucurbitae</name>
    <name type="common">Melon fruit fly</name>
    <name type="synonym">Bactrocera cucurbitae</name>
    <dbReference type="NCBI Taxonomy" id="28588"/>
    <lineage>
        <taxon>Eukaryota</taxon>
        <taxon>Metazoa</taxon>
        <taxon>Ecdysozoa</taxon>
        <taxon>Arthropoda</taxon>
        <taxon>Hexapoda</taxon>
        <taxon>Insecta</taxon>
        <taxon>Pterygota</taxon>
        <taxon>Neoptera</taxon>
        <taxon>Endopterygota</taxon>
        <taxon>Diptera</taxon>
        <taxon>Brachycera</taxon>
        <taxon>Muscomorpha</taxon>
        <taxon>Tephritoidea</taxon>
        <taxon>Tephritidae</taxon>
        <taxon>Zeugodacus</taxon>
        <taxon>Zeugodacus</taxon>
    </lineage>
</organism>
<dbReference type="PANTHER" id="PTHR11409:SF39">
    <property type="entry name" value="ADENOSINE DEAMINASE 2"/>
    <property type="match status" value="1"/>
</dbReference>
<dbReference type="InterPro" id="IPR006330">
    <property type="entry name" value="Ado/ade_deaminase"/>
</dbReference>
<dbReference type="SUPFAM" id="SSF51556">
    <property type="entry name" value="Metallo-dependent hydrolases"/>
    <property type="match status" value="1"/>
</dbReference>
<dbReference type="Pfam" id="PF08451">
    <property type="entry name" value="A_deaminase_N"/>
    <property type="match status" value="1"/>
</dbReference>
<evidence type="ECO:0000313" key="2">
    <source>
        <dbReference type="EMBL" id="JAD07592.1"/>
    </source>
</evidence>
<proteinExistence type="predicted"/>
<dbReference type="GO" id="GO:0006154">
    <property type="term" value="P:adenosine catabolic process"/>
    <property type="evidence" value="ECO:0007669"/>
    <property type="project" value="TreeGrafter"/>
</dbReference>
<dbReference type="AlphaFoldDB" id="A0A0A1X8Y5"/>
<feature type="domain" description="Adenosine/AMP deaminase N-terminal" evidence="1">
    <location>
        <begin position="40"/>
        <end position="116"/>
    </location>
</feature>